<dbReference type="RefSeq" id="WP_092056379.1">
    <property type="nucleotide sequence ID" value="NZ_FOQD01000022.1"/>
</dbReference>
<dbReference type="OrthoDB" id="258484at2"/>
<evidence type="ECO:0000256" key="1">
    <source>
        <dbReference type="SAM" id="MobiDB-lite"/>
    </source>
</evidence>
<name>A0A1I3RZY4_9PLAN</name>
<organism evidence="2 3">
    <name type="scientific">Planctomicrobium piriforme</name>
    <dbReference type="NCBI Taxonomy" id="1576369"/>
    <lineage>
        <taxon>Bacteria</taxon>
        <taxon>Pseudomonadati</taxon>
        <taxon>Planctomycetota</taxon>
        <taxon>Planctomycetia</taxon>
        <taxon>Planctomycetales</taxon>
        <taxon>Planctomycetaceae</taxon>
        <taxon>Planctomicrobium</taxon>
    </lineage>
</organism>
<feature type="region of interest" description="Disordered" evidence="1">
    <location>
        <begin position="322"/>
        <end position="361"/>
    </location>
</feature>
<dbReference type="AlphaFoldDB" id="A0A1I3RZY4"/>
<dbReference type="EMBL" id="FOQD01000022">
    <property type="protein sequence ID" value="SFJ51492.1"/>
    <property type="molecule type" value="Genomic_DNA"/>
</dbReference>
<sequence length="361" mass="39938">MPIPESRRLLLRAALFLEEQYQGPSAAASLSCESLPGRCQQLQRLERQWRRALVRRYAAAAAECQSRLGTEVRLLSRELATLATGLLRPDPPPASLNLRELWEELQSLNQEFENVELHWRERALAVTTERIVLEDVDLGPFEIRLDLNQLRGPAPYQIRALDPSPAASQSRVTHPHVQQEQLCEGDGKPVLARALQEGRLGEFCLLVRQILRTYNAGSAYVPLSEWTALPCSDCGTQTNDEDASECRRCGSRLCERCSQLCLGCSNSHCSDCGQRCPHCDDWFCEHCLNQCERCAAACCDDCLTEQRCPHCPDPVEEPDHVPCHPPTVETAAISPSPPETASPTSGAAVQPPRLGQAAVPA</sequence>
<dbReference type="STRING" id="1576369.SAMN05421753_12247"/>
<keyword evidence="3" id="KW-1185">Reference proteome</keyword>
<protein>
    <submittedName>
        <fullName evidence="2">Uncharacterized protein</fullName>
    </submittedName>
</protein>
<proteinExistence type="predicted"/>
<reference evidence="3" key="1">
    <citation type="submission" date="2016-10" db="EMBL/GenBank/DDBJ databases">
        <authorList>
            <person name="Varghese N."/>
            <person name="Submissions S."/>
        </authorList>
    </citation>
    <scope>NUCLEOTIDE SEQUENCE [LARGE SCALE GENOMIC DNA]</scope>
    <source>
        <strain evidence="3">DSM 26348</strain>
    </source>
</reference>
<dbReference type="PROSITE" id="PS51257">
    <property type="entry name" value="PROKAR_LIPOPROTEIN"/>
    <property type="match status" value="1"/>
</dbReference>
<gene>
    <name evidence="2" type="ORF">SAMN05421753_12247</name>
</gene>
<dbReference type="Proteomes" id="UP000199518">
    <property type="component" value="Unassembled WGS sequence"/>
</dbReference>
<accession>A0A1I3RZY4</accession>
<evidence type="ECO:0000313" key="2">
    <source>
        <dbReference type="EMBL" id="SFJ51492.1"/>
    </source>
</evidence>
<evidence type="ECO:0000313" key="3">
    <source>
        <dbReference type="Proteomes" id="UP000199518"/>
    </source>
</evidence>